<feature type="domain" description="Conserved oligomeric Golgi complex subunit 3 C-terminal" evidence="10">
    <location>
        <begin position="289"/>
        <end position="610"/>
    </location>
</feature>
<proteinExistence type="inferred from homology"/>
<dbReference type="HOGENOM" id="CLU_011639_2_0_1"/>
<keyword evidence="4" id="KW-0813">Transport</keyword>
<dbReference type="InParanoid" id="G8YG22"/>
<evidence type="ECO:0000256" key="8">
    <source>
        <dbReference type="ARBA" id="ARBA00031339"/>
    </source>
</evidence>
<dbReference type="STRING" id="559304.G8YG22"/>
<feature type="domain" description="Conserved oligomeric Golgi complex subunit 3 N-terminal" evidence="9">
    <location>
        <begin position="113"/>
        <end position="256"/>
    </location>
</feature>
<dbReference type="GO" id="GO:0032258">
    <property type="term" value="P:cytoplasm to vacuole targeting by the Cvt pathway"/>
    <property type="evidence" value="ECO:0007669"/>
    <property type="project" value="TreeGrafter"/>
</dbReference>
<comment type="similarity">
    <text evidence="2">Belongs to the COG3 family.</text>
</comment>
<dbReference type="InterPro" id="IPR007265">
    <property type="entry name" value="COG_su3"/>
</dbReference>
<evidence type="ECO:0000313" key="12">
    <source>
        <dbReference type="Proteomes" id="UP000005222"/>
    </source>
</evidence>
<evidence type="ECO:0000256" key="5">
    <source>
        <dbReference type="ARBA" id="ARBA00022927"/>
    </source>
</evidence>
<keyword evidence="5" id="KW-0653">Protein transport</keyword>
<dbReference type="OrthoDB" id="296793at2759"/>
<keyword evidence="6" id="KW-0333">Golgi apparatus</keyword>
<dbReference type="GO" id="GO:0005801">
    <property type="term" value="C:cis-Golgi network"/>
    <property type="evidence" value="ECO:0007669"/>
    <property type="project" value="InterPro"/>
</dbReference>
<dbReference type="GO" id="GO:0007030">
    <property type="term" value="P:Golgi organization"/>
    <property type="evidence" value="ECO:0007669"/>
    <property type="project" value="TreeGrafter"/>
</dbReference>
<evidence type="ECO:0000256" key="6">
    <source>
        <dbReference type="ARBA" id="ARBA00023034"/>
    </source>
</evidence>
<evidence type="ECO:0000256" key="3">
    <source>
        <dbReference type="ARBA" id="ARBA00020976"/>
    </source>
</evidence>
<gene>
    <name evidence="11" type="primary">Piso0_002818</name>
    <name evidence="11" type="ORF">GNLVRS01_PISO0I18488g</name>
</gene>
<dbReference type="GO" id="GO:0006914">
    <property type="term" value="P:autophagy"/>
    <property type="evidence" value="ECO:0007669"/>
    <property type="project" value="TreeGrafter"/>
</dbReference>
<dbReference type="Proteomes" id="UP000005222">
    <property type="component" value="Chromosome I"/>
</dbReference>
<evidence type="ECO:0000256" key="2">
    <source>
        <dbReference type="ARBA" id="ARBA00009936"/>
    </source>
</evidence>
<dbReference type="eggNOG" id="KOG2604">
    <property type="taxonomic scope" value="Eukaryota"/>
</dbReference>
<dbReference type="GO" id="GO:0006891">
    <property type="term" value="P:intra-Golgi vesicle-mediated transport"/>
    <property type="evidence" value="ECO:0007669"/>
    <property type="project" value="TreeGrafter"/>
</dbReference>
<evidence type="ECO:0000256" key="4">
    <source>
        <dbReference type="ARBA" id="ARBA00022448"/>
    </source>
</evidence>
<dbReference type="GO" id="GO:0000139">
    <property type="term" value="C:Golgi membrane"/>
    <property type="evidence" value="ECO:0007669"/>
    <property type="project" value="UniProtKB-SubCell"/>
</dbReference>
<evidence type="ECO:0000256" key="7">
    <source>
        <dbReference type="ARBA" id="ARBA00023136"/>
    </source>
</evidence>
<dbReference type="InterPro" id="IPR048320">
    <property type="entry name" value="COG3_N"/>
</dbReference>
<evidence type="ECO:0000259" key="9">
    <source>
        <dbReference type="Pfam" id="PF04136"/>
    </source>
</evidence>
<evidence type="ECO:0000259" key="10">
    <source>
        <dbReference type="Pfam" id="PF20671"/>
    </source>
</evidence>
<name>G8YG22_PICSO</name>
<dbReference type="OMA" id="DEFELWG"/>
<accession>G8YG22</accession>
<dbReference type="Pfam" id="PF04136">
    <property type="entry name" value="COG3_N"/>
    <property type="match status" value="1"/>
</dbReference>
<dbReference type="AlphaFoldDB" id="G8YG22"/>
<protein>
    <recommendedName>
        <fullName evidence="3">Conserved oligomeric Golgi complex subunit 3</fullName>
    </recommendedName>
    <alternativeName>
        <fullName evidence="8">Component of oligomeric Golgi complex 3</fullName>
    </alternativeName>
</protein>
<comment type="subcellular location">
    <subcellularLocation>
        <location evidence="1">Golgi apparatus membrane</location>
        <topology evidence="1">Peripheral membrane protein</topology>
    </subcellularLocation>
</comment>
<keyword evidence="7" id="KW-0472">Membrane</keyword>
<evidence type="ECO:0000256" key="1">
    <source>
        <dbReference type="ARBA" id="ARBA00004395"/>
    </source>
</evidence>
<dbReference type="Pfam" id="PF20671">
    <property type="entry name" value="COG3_C"/>
    <property type="match status" value="1"/>
</dbReference>
<dbReference type="PANTHER" id="PTHR13302">
    <property type="entry name" value="CONSERVED OLIGOMERIC GOLGI COMPLEX COMPONENT 3"/>
    <property type="match status" value="1"/>
</dbReference>
<sequence>MPRGRSKSILQQIAEDVPQYSEDHLNLGDDVITSDKVQENLNFRFNKIRSKSFDQQSFTKRPLENYYLYPFTPEEEKNIWSEYVRQFPYSSFLDNELQAQIDKFQNDDFLSFVETCDVNIKVMNKMEDHMDQVLTSLSSLVLQYNNISNETKDFADRSKELIEKEEKYSHTSREIQTFLEIFESLDRITKALSNPGSKLIKSESFMEILDSLDRSLDFVNSHNDFKDIDTYRVRFRHCMTRALTLIKNYLCNELKELYEVTARSQRNKKVSSSRDVTLDILPYYEFEQYYERNKDYDYSFQKLLNQIIKRVENHKEYKGLLDDIMRQYFKTREYVLKDYVQSSLTSLVNNNTSDLLTFSQGIISLYKKIVSKEQELLKQYLPDTEHVSSYILTEVQGWYKYLLEPYHDAIRNRIIRSTNISTLCQLTTLFQKYYEFEEEEGMNESLDVENINWGDLFEPILQDAQTRLIFRIQIYVDDTLMKYKASPEDLRIAHRRRNSVSSSIAQNGNALDTDFPDNNFPDLYPPLGKALTILSNIYDLINSVVFDDLAHYIVHCSIQILKQSAYKLASIHIGTLDAKLYYLKNLIVLQNQLKNFDIRHIRTEASVDFTSGINEILQTLRNGEFLFKYNRHGGLIELAKQSVPKVVNNMIDAKYEIELELNNAAHELLTECANSVTEPILSPSSIKDPLTAYQSLKEKLQSGLPKIYQEMNRYVEEERISKFLLDNLCNVVVSMYENFVHQIEGTLRDGTTPDAEKVDIMEVETFSAYLTDLVAHLYDDDEADITVIHKTEGNTAIHDDVLD</sequence>
<keyword evidence="12" id="KW-1185">Reference proteome</keyword>
<organism evidence="11 12">
    <name type="scientific">Pichia sorbitophila (strain ATCC MYA-4447 / BCRC 22081 / CBS 7064 / NBRC 10061 / NRRL Y-12695)</name>
    <name type="common">Hybrid yeast</name>
    <dbReference type="NCBI Taxonomy" id="559304"/>
    <lineage>
        <taxon>Eukaryota</taxon>
        <taxon>Fungi</taxon>
        <taxon>Dikarya</taxon>
        <taxon>Ascomycota</taxon>
        <taxon>Saccharomycotina</taxon>
        <taxon>Pichiomycetes</taxon>
        <taxon>Debaryomycetaceae</taxon>
        <taxon>Millerozyma</taxon>
    </lineage>
</organism>
<dbReference type="GO" id="GO:0017119">
    <property type="term" value="C:Golgi transport complex"/>
    <property type="evidence" value="ECO:0007669"/>
    <property type="project" value="TreeGrafter"/>
</dbReference>
<dbReference type="EMBL" id="FO082051">
    <property type="protein sequence ID" value="CCE82121.1"/>
    <property type="molecule type" value="Genomic_DNA"/>
</dbReference>
<dbReference type="PANTHER" id="PTHR13302:SF8">
    <property type="entry name" value="CONSERVED OLIGOMERIC GOLGI COMPLEX SUBUNIT 3"/>
    <property type="match status" value="1"/>
</dbReference>
<evidence type="ECO:0000313" key="11">
    <source>
        <dbReference type="EMBL" id="CCE82121.1"/>
    </source>
</evidence>
<dbReference type="InterPro" id="IPR048685">
    <property type="entry name" value="COG3_C"/>
</dbReference>
<reference evidence="11 12" key="1">
    <citation type="journal article" date="2012" name="G3 (Bethesda)">
        <title>Pichia sorbitophila, an interspecies yeast hybrid reveals early steps of genome resolution following polyploidization.</title>
        <authorList>
            <person name="Leh Louis V."/>
            <person name="Despons L."/>
            <person name="Friedrich A."/>
            <person name="Martin T."/>
            <person name="Durrens P."/>
            <person name="Casaregola S."/>
            <person name="Neuveglise C."/>
            <person name="Fairhead C."/>
            <person name="Marck C."/>
            <person name="Cruz J.A."/>
            <person name="Straub M.L."/>
            <person name="Kugler V."/>
            <person name="Sacerdot C."/>
            <person name="Uzunov Z."/>
            <person name="Thierry A."/>
            <person name="Weiss S."/>
            <person name="Bleykasten C."/>
            <person name="De Montigny J."/>
            <person name="Jacques N."/>
            <person name="Jung P."/>
            <person name="Lemaire M."/>
            <person name="Mallet S."/>
            <person name="Morel G."/>
            <person name="Richard G.F."/>
            <person name="Sarkar A."/>
            <person name="Savel G."/>
            <person name="Schacherer J."/>
            <person name="Seret M.L."/>
            <person name="Talla E."/>
            <person name="Samson G."/>
            <person name="Jubin C."/>
            <person name="Poulain J."/>
            <person name="Vacherie B."/>
            <person name="Barbe V."/>
            <person name="Pelletier E."/>
            <person name="Sherman D.J."/>
            <person name="Westhof E."/>
            <person name="Weissenbach J."/>
            <person name="Baret P.V."/>
            <person name="Wincker P."/>
            <person name="Gaillardin C."/>
            <person name="Dujon B."/>
            <person name="Souciet J.L."/>
        </authorList>
    </citation>
    <scope>NUCLEOTIDE SEQUENCE [LARGE SCALE GENOMIC DNA]</scope>
    <source>
        <strain evidence="12">ATCC MYA-4447 / BCRC 22081 / CBS 7064 / NBRC 10061 / NRRL Y-12695</strain>
    </source>
</reference>
<dbReference type="FunCoup" id="G8YG22">
    <property type="interactions" value="1205"/>
</dbReference>